<dbReference type="EMBL" id="JAERWL010000009">
    <property type="protein sequence ID" value="MBM9477005.1"/>
    <property type="molecule type" value="Genomic_DNA"/>
</dbReference>
<name>A0A938YG12_9ACTN</name>
<dbReference type="InterPro" id="IPR036590">
    <property type="entry name" value="SRAP-like"/>
</dbReference>
<evidence type="ECO:0000313" key="11">
    <source>
        <dbReference type="Proteomes" id="UP000663801"/>
    </source>
</evidence>
<dbReference type="InterPro" id="IPR003738">
    <property type="entry name" value="SRAP"/>
</dbReference>
<organism evidence="10 11">
    <name type="scientific">Nakamurella flavida</name>
    <dbReference type="NCBI Taxonomy" id="363630"/>
    <lineage>
        <taxon>Bacteria</taxon>
        <taxon>Bacillati</taxon>
        <taxon>Actinomycetota</taxon>
        <taxon>Actinomycetes</taxon>
        <taxon>Nakamurellales</taxon>
        <taxon>Nakamurellaceae</taxon>
        <taxon>Nakamurella</taxon>
    </lineage>
</organism>
<comment type="similarity">
    <text evidence="1 8">Belongs to the SOS response-associated peptidase family.</text>
</comment>
<keyword evidence="6" id="KW-0238">DNA-binding</keyword>
<evidence type="ECO:0000256" key="7">
    <source>
        <dbReference type="ARBA" id="ARBA00023239"/>
    </source>
</evidence>
<protein>
    <recommendedName>
        <fullName evidence="8">Abasic site processing protein</fullName>
        <ecNumber evidence="8">3.4.-.-</ecNumber>
    </recommendedName>
</protein>
<dbReference type="GO" id="GO:0003697">
    <property type="term" value="F:single-stranded DNA binding"/>
    <property type="evidence" value="ECO:0007669"/>
    <property type="project" value="InterPro"/>
</dbReference>
<comment type="caution">
    <text evidence="10">The sequence shown here is derived from an EMBL/GenBank/DDBJ whole genome shotgun (WGS) entry which is preliminary data.</text>
</comment>
<gene>
    <name evidence="10" type="ORF">JL107_11150</name>
</gene>
<keyword evidence="7" id="KW-0456">Lyase</keyword>
<dbReference type="GO" id="GO:0008233">
    <property type="term" value="F:peptidase activity"/>
    <property type="evidence" value="ECO:0007669"/>
    <property type="project" value="UniProtKB-KW"/>
</dbReference>
<feature type="compositionally biased region" description="Polar residues" evidence="9">
    <location>
        <begin position="264"/>
        <end position="275"/>
    </location>
</feature>
<sequence length="275" mass="29852">MCGRYALTMEPESLYGLFGAVPDDRSGGPGGLYGGDPVRPRYNIAPTVTIPVVRLRRAAESADGDQEVVREIEPMRWGLVPSWAKDLSVGNRMFNARAESVADKPAFRRALERRRCLVPASGYYEWRKTDVAATAGGRKKVVKQPFYLTPADGSVMAFAGLWEYWKPAGSGDDDPGVVSMTILTTEAVGELASIHDRMPLVLPASEWAAWLDPAVDPRPLLTPPTPELVAALELRPVGPEVGNVANDRPELAERVDPDDPAEPETTTGTLFDNPA</sequence>
<evidence type="ECO:0000256" key="8">
    <source>
        <dbReference type="RuleBase" id="RU364100"/>
    </source>
</evidence>
<dbReference type="GO" id="GO:0006508">
    <property type="term" value="P:proteolysis"/>
    <property type="evidence" value="ECO:0007669"/>
    <property type="project" value="UniProtKB-KW"/>
</dbReference>
<keyword evidence="5" id="KW-0190">Covalent protein-DNA linkage</keyword>
<evidence type="ECO:0000313" key="10">
    <source>
        <dbReference type="EMBL" id="MBM9477005.1"/>
    </source>
</evidence>
<keyword evidence="11" id="KW-1185">Reference proteome</keyword>
<feature type="compositionally biased region" description="Basic and acidic residues" evidence="9">
    <location>
        <begin position="247"/>
        <end position="257"/>
    </location>
</feature>
<evidence type="ECO:0000256" key="4">
    <source>
        <dbReference type="ARBA" id="ARBA00022801"/>
    </source>
</evidence>
<evidence type="ECO:0000256" key="1">
    <source>
        <dbReference type="ARBA" id="ARBA00008136"/>
    </source>
</evidence>
<dbReference type="PANTHER" id="PTHR13604">
    <property type="entry name" value="DC12-RELATED"/>
    <property type="match status" value="1"/>
</dbReference>
<dbReference type="EC" id="3.4.-.-" evidence="8"/>
<evidence type="ECO:0000256" key="9">
    <source>
        <dbReference type="SAM" id="MobiDB-lite"/>
    </source>
</evidence>
<keyword evidence="4 8" id="KW-0378">Hydrolase</keyword>
<dbReference type="Proteomes" id="UP000663801">
    <property type="component" value="Unassembled WGS sequence"/>
</dbReference>
<proteinExistence type="inferred from homology"/>
<reference evidence="10" key="1">
    <citation type="submission" date="2021-01" db="EMBL/GenBank/DDBJ databases">
        <title>KCTC 19127 draft genome.</title>
        <authorList>
            <person name="An D."/>
        </authorList>
    </citation>
    <scope>NUCLEOTIDE SEQUENCE</scope>
    <source>
        <strain evidence="10">KCTC 19127</strain>
    </source>
</reference>
<keyword evidence="3" id="KW-0227">DNA damage</keyword>
<dbReference type="AlphaFoldDB" id="A0A938YG12"/>
<feature type="region of interest" description="Disordered" evidence="9">
    <location>
        <begin position="239"/>
        <end position="275"/>
    </location>
</feature>
<dbReference type="PANTHER" id="PTHR13604:SF0">
    <property type="entry name" value="ABASIC SITE PROCESSING PROTEIN HMCES"/>
    <property type="match status" value="1"/>
</dbReference>
<dbReference type="GO" id="GO:0016829">
    <property type="term" value="F:lyase activity"/>
    <property type="evidence" value="ECO:0007669"/>
    <property type="project" value="UniProtKB-KW"/>
</dbReference>
<accession>A0A938YG12</accession>
<dbReference type="GO" id="GO:0106300">
    <property type="term" value="P:protein-DNA covalent cross-linking repair"/>
    <property type="evidence" value="ECO:0007669"/>
    <property type="project" value="InterPro"/>
</dbReference>
<evidence type="ECO:0000256" key="5">
    <source>
        <dbReference type="ARBA" id="ARBA00023124"/>
    </source>
</evidence>
<dbReference type="Pfam" id="PF02586">
    <property type="entry name" value="SRAP"/>
    <property type="match status" value="1"/>
</dbReference>
<dbReference type="RefSeq" id="WP_205257113.1">
    <property type="nucleotide sequence ID" value="NZ_BAAAPV010000001.1"/>
</dbReference>
<keyword evidence="2 8" id="KW-0645">Protease</keyword>
<evidence type="ECO:0000256" key="2">
    <source>
        <dbReference type="ARBA" id="ARBA00022670"/>
    </source>
</evidence>
<dbReference type="SUPFAM" id="SSF143081">
    <property type="entry name" value="BB1717-like"/>
    <property type="match status" value="1"/>
</dbReference>
<dbReference type="Gene3D" id="3.90.1680.10">
    <property type="entry name" value="SOS response associated peptidase-like"/>
    <property type="match status" value="1"/>
</dbReference>
<evidence type="ECO:0000256" key="3">
    <source>
        <dbReference type="ARBA" id="ARBA00022763"/>
    </source>
</evidence>
<evidence type="ECO:0000256" key="6">
    <source>
        <dbReference type="ARBA" id="ARBA00023125"/>
    </source>
</evidence>